<proteinExistence type="predicted"/>
<dbReference type="Proteomes" id="UP001232148">
    <property type="component" value="Unassembled WGS sequence"/>
</dbReference>
<sequence>MKPISIALAAAATFTGVQACDWKTLCYCTDSLGAAVPDATQKVCDYENSLAAPDDPNAFKMITDSDGIAKCQTTGDTWQFWSCDFTKECGTGSSGCT</sequence>
<dbReference type="AlphaFoldDB" id="A0AAD9HVF9"/>
<organism evidence="2 3">
    <name type="scientific">Colletotrichum zoysiae</name>
    <dbReference type="NCBI Taxonomy" id="1216348"/>
    <lineage>
        <taxon>Eukaryota</taxon>
        <taxon>Fungi</taxon>
        <taxon>Dikarya</taxon>
        <taxon>Ascomycota</taxon>
        <taxon>Pezizomycotina</taxon>
        <taxon>Sordariomycetes</taxon>
        <taxon>Hypocreomycetidae</taxon>
        <taxon>Glomerellales</taxon>
        <taxon>Glomerellaceae</taxon>
        <taxon>Colletotrichum</taxon>
        <taxon>Colletotrichum graminicola species complex</taxon>
    </lineage>
</organism>
<feature type="signal peptide" evidence="1">
    <location>
        <begin position="1"/>
        <end position="19"/>
    </location>
</feature>
<dbReference type="PROSITE" id="PS51257">
    <property type="entry name" value="PROKAR_LIPOPROTEIN"/>
    <property type="match status" value="1"/>
</dbReference>
<comment type="caution">
    <text evidence="2">The sequence shown here is derived from an EMBL/GenBank/DDBJ whole genome shotgun (WGS) entry which is preliminary data.</text>
</comment>
<reference evidence="2" key="1">
    <citation type="submission" date="2021-06" db="EMBL/GenBank/DDBJ databases">
        <title>Comparative genomics, transcriptomics and evolutionary studies reveal genomic signatures of adaptation to plant cell wall in hemibiotrophic fungi.</title>
        <authorList>
            <consortium name="DOE Joint Genome Institute"/>
            <person name="Baroncelli R."/>
            <person name="Diaz J.F."/>
            <person name="Benocci T."/>
            <person name="Peng M."/>
            <person name="Battaglia E."/>
            <person name="Haridas S."/>
            <person name="Andreopoulos W."/>
            <person name="Labutti K."/>
            <person name="Pangilinan J."/>
            <person name="Floch G.L."/>
            <person name="Makela M.R."/>
            <person name="Henrissat B."/>
            <person name="Grigoriev I.V."/>
            <person name="Crouch J.A."/>
            <person name="De Vries R.P."/>
            <person name="Sukno S.A."/>
            <person name="Thon M.R."/>
        </authorList>
    </citation>
    <scope>NUCLEOTIDE SEQUENCE</scope>
    <source>
        <strain evidence="2">MAFF235873</strain>
    </source>
</reference>
<accession>A0AAD9HVF9</accession>
<feature type="chain" id="PRO_5041947356" evidence="1">
    <location>
        <begin position="20"/>
        <end position="97"/>
    </location>
</feature>
<keyword evidence="1" id="KW-0732">Signal</keyword>
<evidence type="ECO:0000313" key="3">
    <source>
        <dbReference type="Proteomes" id="UP001232148"/>
    </source>
</evidence>
<gene>
    <name evidence="2" type="ORF">LX32DRAFT_688587</name>
</gene>
<keyword evidence="3" id="KW-1185">Reference proteome</keyword>
<dbReference type="EMBL" id="MU842809">
    <property type="protein sequence ID" value="KAK2035252.1"/>
    <property type="molecule type" value="Genomic_DNA"/>
</dbReference>
<evidence type="ECO:0000313" key="2">
    <source>
        <dbReference type="EMBL" id="KAK2035252.1"/>
    </source>
</evidence>
<evidence type="ECO:0000256" key="1">
    <source>
        <dbReference type="SAM" id="SignalP"/>
    </source>
</evidence>
<name>A0AAD9HVF9_9PEZI</name>
<protein>
    <submittedName>
        <fullName evidence="2">Uncharacterized protein</fullName>
    </submittedName>
</protein>